<evidence type="ECO:0000313" key="3">
    <source>
        <dbReference type="Proteomes" id="UP001549321"/>
    </source>
</evidence>
<dbReference type="RefSeq" id="WP_354554176.1">
    <property type="nucleotide sequence ID" value="NZ_JBEPSM010000004.1"/>
</dbReference>
<dbReference type="Proteomes" id="UP001549321">
    <property type="component" value="Unassembled WGS sequence"/>
</dbReference>
<evidence type="ECO:0000313" key="2">
    <source>
        <dbReference type="EMBL" id="MET4636532.1"/>
    </source>
</evidence>
<protein>
    <submittedName>
        <fullName evidence="2">Uncharacterized protein</fullName>
    </submittedName>
</protein>
<organism evidence="2 3">
    <name type="scientific">Kaistia defluvii</name>
    <dbReference type="NCBI Taxonomy" id="410841"/>
    <lineage>
        <taxon>Bacteria</taxon>
        <taxon>Pseudomonadati</taxon>
        <taxon>Pseudomonadota</taxon>
        <taxon>Alphaproteobacteria</taxon>
        <taxon>Hyphomicrobiales</taxon>
        <taxon>Kaistiaceae</taxon>
        <taxon>Kaistia</taxon>
    </lineage>
</organism>
<gene>
    <name evidence="2" type="ORF">ABIE08_004490</name>
</gene>
<accession>A0ABV2R5G9</accession>
<dbReference type="EMBL" id="JBEPSM010000004">
    <property type="protein sequence ID" value="MET4636532.1"/>
    <property type="molecule type" value="Genomic_DNA"/>
</dbReference>
<reference evidence="2 3" key="1">
    <citation type="submission" date="2024-06" db="EMBL/GenBank/DDBJ databases">
        <title>Sorghum-associated microbial communities from plants grown in Nebraska, USA.</title>
        <authorList>
            <person name="Schachtman D."/>
        </authorList>
    </citation>
    <scope>NUCLEOTIDE SEQUENCE [LARGE SCALE GENOMIC DNA]</scope>
    <source>
        <strain evidence="2 3">3207</strain>
    </source>
</reference>
<feature type="compositionally biased region" description="Basic and acidic residues" evidence="1">
    <location>
        <begin position="52"/>
        <end position="71"/>
    </location>
</feature>
<feature type="region of interest" description="Disordered" evidence="1">
    <location>
        <begin position="1"/>
        <end position="105"/>
    </location>
</feature>
<sequence length="105" mass="11276">MTAEKPNLADSNEPEGHAQLQSHVQGQPPVYGEPKGPTPGSLLQRPLPGNTPDRDRDGFVGGRDVRSRGDEVGNGPEEWEHAARDLPGEERNTKPASEDDTAAND</sequence>
<name>A0ABV2R5G9_9HYPH</name>
<feature type="compositionally biased region" description="Basic and acidic residues" evidence="1">
    <location>
        <begin position="78"/>
        <end position="97"/>
    </location>
</feature>
<evidence type="ECO:0000256" key="1">
    <source>
        <dbReference type="SAM" id="MobiDB-lite"/>
    </source>
</evidence>
<comment type="caution">
    <text evidence="2">The sequence shown here is derived from an EMBL/GenBank/DDBJ whole genome shotgun (WGS) entry which is preliminary data.</text>
</comment>
<keyword evidence="3" id="KW-1185">Reference proteome</keyword>
<proteinExistence type="predicted"/>